<dbReference type="Gene3D" id="3.90.79.10">
    <property type="entry name" value="Nucleoside Triphosphate Pyrophosphohydrolase"/>
    <property type="match status" value="1"/>
</dbReference>
<dbReference type="InterPro" id="IPR020084">
    <property type="entry name" value="NUDIX_hydrolase_CS"/>
</dbReference>
<keyword evidence="5" id="KW-1185">Reference proteome</keyword>
<dbReference type="SUPFAM" id="SSF55811">
    <property type="entry name" value="Nudix"/>
    <property type="match status" value="1"/>
</dbReference>
<dbReference type="Proteomes" id="UP000199169">
    <property type="component" value="Unassembled WGS sequence"/>
</dbReference>
<dbReference type="RefSeq" id="WP_186408660.1">
    <property type="nucleotide sequence ID" value="NZ_FLQX01000146.1"/>
</dbReference>
<evidence type="ECO:0000256" key="1">
    <source>
        <dbReference type="ARBA" id="ARBA00001946"/>
    </source>
</evidence>
<dbReference type="InterPro" id="IPR015797">
    <property type="entry name" value="NUDIX_hydrolase-like_dom_sf"/>
</dbReference>
<dbReference type="GO" id="GO:0016787">
    <property type="term" value="F:hydrolase activity"/>
    <property type="evidence" value="ECO:0007669"/>
    <property type="project" value="UniProtKB-KW"/>
</dbReference>
<dbReference type="AlphaFoldDB" id="A0A1A8XVV5"/>
<dbReference type="Pfam" id="PF00293">
    <property type="entry name" value="NUDIX"/>
    <property type="match status" value="1"/>
</dbReference>
<evidence type="ECO:0000259" key="3">
    <source>
        <dbReference type="PROSITE" id="PS51462"/>
    </source>
</evidence>
<gene>
    <name evidence="4" type="ORF">ACCAA_670066</name>
</gene>
<evidence type="ECO:0000313" key="5">
    <source>
        <dbReference type="Proteomes" id="UP000199169"/>
    </source>
</evidence>
<evidence type="ECO:0000256" key="2">
    <source>
        <dbReference type="ARBA" id="ARBA00022801"/>
    </source>
</evidence>
<evidence type="ECO:0000313" key="4">
    <source>
        <dbReference type="EMBL" id="SBT09145.1"/>
    </source>
</evidence>
<keyword evidence="2 4" id="KW-0378">Hydrolase</keyword>
<proteinExistence type="predicted"/>
<reference evidence="4 5" key="1">
    <citation type="submission" date="2016-06" db="EMBL/GenBank/DDBJ databases">
        <authorList>
            <person name="Kjaerup R.B."/>
            <person name="Dalgaard T.S."/>
            <person name="Juul-Madsen H.R."/>
        </authorList>
    </citation>
    <scope>NUCLEOTIDE SEQUENCE [LARGE SCALE GENOMIC DNA]</scope>
    <source>
        <strain evidence="4">3</strain>
    </source>
</reference>
<dbReference type="STRING" id="1860102.ACCAA_670066"/>
<dbReference type="InterPro" id="IPR000086">
    <property type="entry name" value="NUDIX_hydrolase_dom"/>
</dbReference>
<sequence>MKRQRATVIVEIDGQILLVQNRGGLLLLPGGGIGAHETRLEAAARELAEETRLGAESLLFLFSHESSTHCHNVFWAAAAGTPVAGDDAMALDFYDQRQPDLTFSKMSQATREIIERFLAIQASLPPAFAGAGTTTPLVKR</sequence>
<dbReference type="EMBL" id="FLQX01000146">
    <property type="protein sequence ID" value="SBT09145.1"/>
    <property type="molecule type" value="Genomic_DNA"/>
</dbReference>
<protein>
    <submittedName>
        <fullName evidence="4">NUDIX hydrolase</fullName>
    </submittedName>
</protein>
<dbReference type="PROSITE" id="PS51462">
    <property type="entry name" value="NUDIX"/>
    <property type="match status" value="1"/>
</dbReference>
<dbReference type="PROSITE" id="PS00893">
    <property type="entry name" value="NUDIX_BOX"/>
    <property type="match status" value="1"/>
</dbReference>
<feature type="domain" description="Nudix hydrolase" evidence="3">
    <location>
        <begin position="1"/>
        <end position="119"/>
    </location>
</feature>
<name>A0A1A8XVV5_9PROT</name>
<organism evidence="4 5">
    <name type="scientific">Candidatus Accumulibacter aalborgensis</name>
    <dbReference type="NCBI Taxonomy" id="1860102"/>
    <lineage>
        <taxon>Bacteria</taxon>
        <taxon>Pseudomonadati</taxon>
        <taxon>Pseudomonadota</taxon>
        <taxon>Betaproteobacteria</taxon>
        <taxon>Candidatus Accumulibacter</taxon>
    </lineage>
</organism>
<accession>A0A1A8XVV5</accession>
<comment type="cofactor">
    <cofactor evidence="1">
        <name>Mg(2+)</name>
        <dbReference type="ChEBI" id="CHEBI:18420"/>
    </cofactor>
</comment>